<evidence type="ECO:0000256" key="8">
    <source>
        <dbReference type="RuleBase" id="RU003884"/>
    </source>
</evidence>
<dbReference type="AlphaFoldDB" id="A0A4U9USE5"/>
<evidence type="ECO:0000256" key="7">
    <source>
        <dbReference type="ARBA" id="ARBA00023237"/>
    </source>
</evidence>
<evidence type="ECO:0000256" key="5">
    <source>
        <dbReference type="ARBA" id="ARBA00022729"/>
    </source>
</evidence>
<accession>A0A4U9USE5</accession>
<evidence type="ECO:0000256" key="9">
    <source>
        <dbReference type="SAM" id="MobiDB-lite"/>
    </source>
</evidence>
<evidence type="ECO:0000256" key="1">
    <source>
        <dbReference type="ARBA" id="ARBA00004571"/>
    </source>
</evidence>
<dbReference type="EMBL" id="CABEEZ010000077">
    <property type="protein sequence ID" value="VTR35189.1"/>
    <property type="molecule type" value="Genomic_DNA"/>
</dbReference>
<gene>
    <name evidence="10" type="primary">fimD_10</name>
    <name evidence="10" type="ORF">NCTC12965_03755</name>
</gene>
<comment type="subcellular location">
    <subcellularLocation>
        <location evidence="1 8">Cell outer membrane</location>
        <topology evidence="1 8">Multi-pass membrane protein</topology>
    </subcellularLocation>
</comment>
<dbReference type="InterPro" id="IPR018030">
    <property type="entry name" value="Fimbrial_membr_usher_CS"/>
</dbReference>
<keyword evidence="5" id="KW-0732">Signal</keyword>
<dbReference type="PANTHER" id="PTHR30451">
    <property type="entry name" value="OUTER MEMBRANE USHER PROTEIN"/>
    <property type="match status" value="1"/>
</dbReference>
<dbReference type="GO" id="GO:0015473">
    <property type="term" value="F:fimbrial usher porin activity"/>
    <property type="evidence" value="ECO:0007669"/>
    <property type="project" value="InterPro"/>
</dbReference>
<comment type="similarity">
    <text evidence="2 8">Belongs to the fimbrial export usher family.</text>
</comment>
<sequence length="389" mass="42929">MKSQLTLGDSSSPSDVFDSVPFRGAQLASDDDMMPDSLKGYAPVVRGIARTNAQVIIRQNGYVIYQSYVAPGAFEINDMFPTGGSGDLFVTIKEADGSEQLLVVPFASLPVLQREGRLKYSATSGQYRSYDGSVDKTSFGQGTAIYGLPRGFTAYGGGQFASKYQSVALGVGKNLGDFGAFSTDVTQAWSTMQDRAKDNGQSWRIRYSKNIVQTGTNFAIAGYRYSTDGYYSLQEVLDTYRDRQFSMPLNERKRNRTELTMTQSLWQGAGSLSLSLVTEDYWNSDRTMRSIGTGYSNSWNGISYGLNYSYNENASASNGSGKVYDRDQVFAFNVSIPLDRWLKNTYASYNVNSSQQGGDHQHGGPQRYGTCGQQPELERTARLWQPGRG</sequence>
<keyword evidence="4 8" id="KW-0812">Transmembrane</keyword>
<keyword evidence="7 8" id="KW-0998">Cell outer membrane</keyword>
<dbReference type="GO" id="GO:0009297">
    <property type="term" value="P:pilus assembly"/>
    <property type="evidence" value="ECO:0007669"/>
    <property type="project" value="InterPro"/>
</dbReference>
<organism evidence="10">
    <name type="scientific">Serratia fonticola</name>
    <dbReference type="NCBI Taxonomy" id="47917"/>
    <lineage>
        <taxon>Bacteria</taxon>
        <taxon>Pseudomonadati</taxon>
        <taxon>Pseudomonadota</taxon>
        <taxon>Gammaproteobacteria</taxon>
        <taxon>Enterobacterales</taxon>
        <taxon>Yersiniaceae</taxon>
        <taxon>Serratia</taxon>
    </lineage>
</organism>
<proteinExistence type="inferred from homology"/>
<evidence type="ECO:0000256" key="6">
    <source>
        <dbReference type="ARBA" id="ARBA00023136"/>
    </source>
</evidence>
<dbReference type="FunFam" id="2.60.40.3110:FF:000001">
    <property type="entry name" value="Putative fimbrial outer membrane usher"/>
    <property type="match status" value="1"/>
</dbReference>
<protein>
    <submittedName>
        <fullName evidence="10">Outer membrane usher protein fimD</fullName>
    </submittedName>
</protein>
<evidence type="ECO:0000256" key="4">
    <source>
        <dbReference type="ARBA" id="ARBA00022692"/>
    </source>
</evidence>
<dbReference type="InterPro" id="IPR000015">
    <property type="entry name" value="Fimb_usher"/>
</dbReference>
<dbReference type="GO" id="GO:0009279">
    <property type="term" value="C:cell outer membrane"/>
    <property type="evidence" value="ECO:0007669"/>
    <property type="project" value="UniProtKB-SubCell"/>
</dbReference>
<keyword evidence="3 8" id="KW-0813">Transport</keyword>
<dbReference type="PROSITE" id="PS01151">
    <property type="entry name" value="FIMBRIAL_USHER"/>
    <property type="match status" value="1"/>
</dbReference>
<evidence type="ECO:0000313" key="10">
    <source>
        <dbReference type="EMBL" id="VTR35189.1"/>
    </source>
</evidence>
<dbReference type="Gene3D" id="2.60.40.3110">
    <property type="match status" value="1"/>
</dbReference>
<dbReference type="PANTHER" id="PTHR30451:SF21">
    <property type="entry name" value="FIMBRIAL USHER DOMAIN-CONTAINING PROTEIN YDET-RELATED"/>
    <property type="match status" value="1"/>
</dbReference>
<keyword evidence="8" id="KW-1029">Fimbrium biogenesis</keyword>
<evidence type="ECO:0000256" key="3">
    <source>
        <dbReference type="ARBA" id="ARBA00022448"/>
    </source>
</evidence>
<reference evidence="10" key="1">
    <citation type="submission" date="2019-05" db="EMBL/GenBank/DDBJ databases">
        <authorList>
            <consortium name="Pathogen Informatics"/>
        </authorList>
    </citation>
    <scope>NUCLEOTIDE SEQUENCE [LARGE SCALE GENOMIC DNA]</scope>
    <source>
        <strain evidence="10">NCTC12965</strain>
    </source>
</reference>
<dbReference type="Pfam" id="PF00577">
    <property type="entry name" value="Usher"/>
    <property type="match status" value="1"/>
</dbReference>
<evidence type="ECO:0000256" key="2">
    <source>
        <dbReference type="ARBA" id="ARBA00008064"/>
    </source>
</evidence>
<keyword evidence="6 8" id="KW-0472">Membrane</keyword>
<feature type="region of interest" description="Disordered" evidence="9">
    <location>
        <begin position="353"/>
        <end position="389"/>
    </location>
</feature>
<name>A0A4U9USE5_SERFO</name>